<protein>
    <submittedName>
        <fullName evidence="10">ABC transporter ATP-binding protein</fullName>
    </submittedName>
</protein>
<comment type="caution">
    <text evidence="10">The sequence shown here is derived from an EMBL/GenBank/DDBJ whole genome shotgun (WGS) entry which is preliminary data.</text>
</comment>
<feature type="domain" description="ABC transporter" evidence="9">
    <location>
        <begin position="259"/>
        <end position="504"/>
    </location>
</feature>
<dbReference type="CDD" id="cd03216">
    <property type="entry name" value="ABC_Carb_Monos_I"/>
    <property type="match status" value="1"/>
</dbReference>
<dbReference type="SMART" id="SM00382">
    <property type="entry name" value="AAA"/>
    <property type="match status" value="1"/>
</dbReference>
<accession>A0A3A1UYW9</accession>
<dbReference type="PROSITE" id="PS50893">
    <property type="entry name" value="ABC_TRANSPORTER_2"/>
    <property type="match status" value="2"/>
</dbReference>
<sequence length="522" mass="57100">MQPQLLEMRKITKVYPNGVAANRNVDFALQEGEIHAVAGENGAGKSTLMKILFGMEEPSEGEILLRGERVRFQTPQDAIGKGIGMVHQHFMLVPSFTVAENMVLGMEPKKGLGIHVEEAVRMTQELSDKYQLAVDPTAKVESLSVGMKQKVEILKALIRGAKILILDEPTAVLTPQETEELFKQLLTLKREGHTIVFISHKLKEVKAICDRITIMRSGTTAGVFDMADITEQEISRLMVGRDVVLKYNKEEIFYGPPVLRVSGLTYVNALGKKALNDISLTVRAGEIVGIAGVEGNGQAELVKALTGGLEGKRQGSAAVNGSEIGNADMRAIRELGVSYVPEDRMSQGAAKEESISDNIISTRYRNGEWNRGLFLRGKKIVKLAEKLIEDFKVRCSGPAQPIGMLSGGNMQKVIVARECSTDPILLIAEQPTRGVDVGAAQLVHQKLLEMRSRNCAILLISADLNEIMELSDTLHVMYGGELVAKFDKPSKVTEEELGLYMLGLKNQHSTEERGGATDAEIL</sequence>
<dbReference type="OrthoDB" id="9766104at2"/>
<gene>
    <name evidence="10" type="ORF">D3P08_16805</name>
</gene>
<dbReference type="InterPro" id="IPR003593">
    <property type="entry name" value="AAA+_ATPase"/>
</dbReference>
<dbReference type="PANTHER" id="PTHR43790">
    <property type="entry name" value="CARBOHYDRATE TRANSPORT ATP-BINDING PROTEIN MG119-RELATED"/>
    <property type="match status" value="1"/>
</dbReference>
<dbReference type="GO" id="GO:0005886">
    <property type="term" value="C:plasma membrane"/>
    <property type="evidence" value="ECO:0007669"/>
    <property type="project" value="UniProtKB-SubCell"/>
</dbReference>
<evidence type="ECO:0000256" key="5">
    <source>
        <dbReference type="ARBA" id="ARBA00022741"/>
    </source>
</evidence>
<evidence type="ECO:0000256" key="6">
    <source>
        <dbReference type="ARBA" id="ARBA00022840"/>
    </source>
</evidence>
<organism evidence="10 11">
    <name type="scientific">Paenibacillus nanensis</name>
    <dbReference type="NCBI Taxonomy" id="393251"/>
    <lineage>
        <taxon>Bacteria</taxon>
        <taxon>Bacillati</taxon>
        <taxon>Bacillota</taxon>
        <taxon>Bacilli</taxon>
        <taxon>Bacillales</taxon>
        <taxon>Paenibacillaceae</taxon>
        <taxon>Paenibacillus</taxon>
    </lineage>
</organism>
<dbReference type="InterPro" id="IPR050107">
    <property type="entry name" value="ABC_carbohydrate_import_ATPase"/>
</dbReference>
<dbReference type="CDD" id="cd03215">
    <property type="entry name" value="ABC_Carb_Monos_II"/>
    <property type="match status" value="1"/>
</dbReference>
<name>A0A3A1UYW9_9BACL</name>
<keyword evidence="8" id="KW-0472">Membrane</keyword>
<evidence type="ECO:0000256" key="8">
    <source>
        <dbReference type="ARBA" id="ARBA00023136"/>
    </source>
</evidence>
<reference evidence="10 11" key="1">
    <citation type="submission" date="2018-09" db="EMBL/GenBank/DDBJ databases">
        <title>Paenibacillus aracenensis nov. sp. isolated from a cave in southern Spain.</title>
        <authorList>
            <person name="Jurado V."/>
            <person name="Gutierrez-Patricio S."/>
            <person name="Gonzalez-Pimentel J.L."/>
            <person name="Miller A.Z."/>
            <person name="Laiz L."/>
            <person name="Saiz-Jimenez C."/>
        </authorList>
    </citation>
    <scope>NUCLEOTIDE SEQUENCE [LARGE SCALE GENOMIC DNA]</scope>
    <source>
        <strain evidence="10 11">DSM 22867</strain>
    </source>
</reference>
<dbReference type="Gene3D" id="3.40.50.300">
    <property type="entry name" value="P-loop containing nucleotide triphosphate hydrolases"/>
    <property type="match status" value="2"/>
</dbReference>
<evidence type="ECO:0000256" key="4">
    <source>
        <dbReference type="ARBA" id="ARBA00022737"/>
    </source>
</evidence>
<evidence type="ECO:0000259" key="9">
    <source>
        <dbReference type="PROSITE" id="PS50893"/>
    </source>
</evidence>
<feature type="domain" description="ABC transporter" evidence="9">
    <location>
        <begin position="6"/>
        <end position="242"/>
    </location>
</feature>
<dbReference type="RefSeq" id="WP_119600854.1">
    <property type="nucleotide sequence ID" value="NZ_QXQA01000010.1"/>
</dbReference>
<dbReference type="Pfam" id="PF00005">
    <property type="entry name" value="ABC_tran"/>
    <property type="match status" value="2"/>
</dbReference>
<dbReference type="PANTHER" id="PTHR43790:SF4">
    <property type="entry name" value="GUANOSINE IMPORT ATP-BINDING PROTEIN NUPO"/>
    <property type="match status" value="1"/>
</dbReference>
<keyword evidence="2" id="KW-0813">Transport</keyword>
<keyword evidence="4" id="KW-0677">Repeat</keyword>
<keyword evidence="3" id="KW-1003">Cell membrane</keyword>
<keyword evidence="11" id="KW-1185">Reference proteome</keyword>
<evidence type="ECO:0000313" key="11">
    <source>
        <dbReference type="Proteomes" id="UP000266482"/>
    </source>
</evidence>
<dbReference type="InterPro" id="IPR027417">
    <property type="entry name" value="P-loop_NTPase"/>
</dbReference>
<proteinExistence type="predicted"/>
<evidence type="ECO:0000256" key="1">
    <source>
        <dbReference type="ARBA" id="ARBA00004202"/>
    </source>
</evidence>
<dbReference type="EMBL" id="QXQA01000010">
    <property type="protein sequence ID" value="RIX51563.1"/>
    <property type="molecule type" value="Genomic_DNA"/>
</dbReference>
<keyword evidence="7" id="KW-1278">Translocase</keyword>
<dbReference type="SUPFAM" id="SSF52540">
    <property type="entry name" value="P-loop containing nucleoside triphosphate hydrolases"/>
    <property type="match status" value="2"/>
</dbReference>
<comment type="subcellular location">
    <subcellularLocation>
        <location evidence="1">Cell membrane</location>
        <topology evidence="1">Peripheral membrane protein</topology>
    </subcellularLocation>
</comment>
<keyword evidence="5" id="KW-0547">Nucleotide-binding</keyword>
<dbReference type="InterPro" id="IPR017871">
    <property type="entry name" value="ABC_transporter-like_CS"/>
</dbReference>
<dbReference type="Proteomes" id="UP000266482">
    <property type="component" value="Unassembled WGS sequence"/>
</dbReference>
<evidence type="ECO:0000313" key="10">
    <source>
        <dbReference type="EMBL" id="RIX51563.1"/>
    </source>
</evidence>
<keyword evidence="6 10" id="KW-0067">ATP-binding</keyword>
<evidence type="ECO:0000256" key="2">
    <source>
        <dbReference type="ARBA" id="ARBA00022448"/>
    </source>
</evidence>
<evidence type="ECO:0000256" key="7">
    <source>
        <dbReference type="ARBA" id="ARBA00022967"/>
    </source>
</evidence>
<dbReference type="PROSITE" id="PS00211">
    <property type="entry name" value="ABC_TRANSPORTER_1"/>
    <property type="match status" value="1"/>
</dbReference>
<dbReference type="GO" id="GO:0016887">
    <property type="term" value="F:ATP hydrolysis activity"/>
    <property type="evidence" value="ECO:0007669"/>
    <property type="project" value="InterPro"/>
</dbReference>
<dbReference type="InterPro" id="IPR003439">
    <property type="entry name" value="ABC_transporter-like_ATP-bd"/>
</dbReference>
<evidence type="ECO:0000256" key="3">
    <source>
        <dbReference type="ARBA" id="ARBA00022475"/>
    </source>
</evidence>
<dbReference type="FunFam" id="3.40.50.300:FF:000127">
    <property type="entry name" value="Ribose import ATP-binding protein RbsA"/>
    <property type="match status" value="1"/>
</dbReference>
<dbReference type="AlphaFoldDB" id="A0A3A1UYW9"/>
<dbReference type="GO" id="GO:0005524">
    <property type="term" value="F:ATP binding"/>
    <property type="evidence" value="ECO:0007669"/>
    <property type="project" value="UniProtKB-KW"/>
</dbReference>